<dbReference type="AlphaFoldDB" id="A0A0D7ED79"/>
<gene>
    <name evidence="6" type="ORF">LO50_01580</name>
</gene>
<name>A0A0D7ED79_STUST</name>
<feature type="domain" description="CheB-type methylesterase" evidence="5">
    <location>
        <begin position="16"/>
        <end position="192"/>
    </location>
</feature>
<evidence type="ECO:0000256" key="4">
    <source>
        <dbReference type="PROSITE-ProRule" id="PRU00050"/>
    </source>
</evidence>
<dbReference type="RefSeq" id="WP_042921919.1">
    <property type="nucleotide sequence ID" value="NZ_JXXD01000011.1"/>
</dbReference>
<feature type="active site" evidence="4">
    <location>
        <position position="25"/>
    </location>
</feature>
<keyword evidence="1 4" id="KW-0378">Hydrolase</keyword>
<accession>A0A0D7ED79</accession>
<dbReference type="GO" id="GO:0006935">
    <property type="term" value="P:chemotaxis"/>
    <property type="evidence" value="ECO:0007669"/>
    <property type="project" value="UniProtKB-UniRule"/>
</dbReference>
<dbReference type="Pfam" id="PF01339">
    <property type="entry name" value="CheB_methylest"/>
    <property type="match status" value="1"/>
</dbReference>
<evidence type="ECO:0000259" key="5">
    <source>
        <dbReference type="PROSITE" id="PS50122"/>
    </source>
</evidence>
<dbReference type="PANTHER" id="PTHR42872:SF6">
    <property type="entry name" value="PROTEIN-GLUTAMATE METHYLESTERASE_PROTEIN-GLUTAMINE GLUTAMINASE"/>
    <property type="match status" value="1"/>
</dbReference>
<dbReference type="EC" id="3.1.1.61" evidence="2"/>
<dbReference type="PROSITE" id="PS50122">
    <property type="entry name" value="CHEB"/>
    <property type="match status" value="1"/>
</dbReference>
<dbReference type="GO" id="GO:0000156">
    <property type="term" value="F:phosphorelay response regulator activity"/>
    <property type="evidence" value="ECO:0007669"/>
    <property type="project" value="InterPro"/>
</dbReference>
<dbReference type="PANTHER" id="PTHR42872">
    <property type="entry name" value="PROTEIN-GLUTAMATE METHYLESTERASE/PROTEIN-GLUTAMINE GLUTAMINASE"/>
    <property type="match status" value="1"/>
</dbReference>
<dbReference type="Proteomes" id="UP000032439">
    <property type="component" value="Unassembled WGS sequence"/>
</dbReference>
<evidence type="ECO:0000256" key="3">
    <source>
        <dbReference type="ARBA" id="ARBA00048267"/>
    </source>
</evidence>
<evidence type="ECO:0000313" key="7">
    <source>
        <dbReference type="Proteomes" id="UP000032439"/>
    </source>
</evidence>
<sequence>MSSSAQAILQIRRQPPIEAVVIGASAGGLEALGIVLEGLPSGFRLPILVVQHVPANGPTHLAEIFGRRTRLLVKEADDKDQLRCGMLYFAAPGYHLLVESDRSLSLSQDDAVHFSRPSIDVLFESAADAWGPQVAGFLLTGANEDGAAGLEAIHRGGGLTVIQDPVEAAVPTMPRAALRRFAPDYILPLRDIHRLLRELE</sequence>
<proteinExistence type="predicted"/>
<dbReference type="InterPro" id="IPR035909">
    <property type="entry name" value="CheB_C"/>
</dbReference>
<evidence type="ECO:0000256" key="2">
    <source>
        <dbReference type="ARBA" id="ARBA00039140"/>
    </source>
</evidence>
<comment type="catalytic activity">
    <reaction evidence="3">
        <text>[protein]-L-glutamate 5-O-methyl ester + H2O = L-glutamyl-[protein] + methanol + H(+)</text>
        <dbReference type="Rhea" id="RHEA:23236"/>
        <dbReference type="Rhea" id="RHEA-COMP:10208"/>
        <dbReference type="Rhea" id="RHEA-COMP:10311"/>
        <dbReference type="ChEBI" id="CHEBI:15377"/>
        <dbReference type="ChEBI" id="CHEBI:15378"/>
        <dbReference type="ChEBI" id="CHEBI:17790"/>
        <dbReference type="ChEBI" id="CHEBI:29973"/>
        <dbReference type="ChEBI" id="CHEBI:82795"/>
        <dbReference type="EC" id="3.1.1.61"/>
    </reaction>
</comment>
<dbReference type="InterPro" id="IPR000673">
    <property type="entry name" value="Sig_transdc_resp-reg_Me-estase"/>
</dbReference>
<feature type="active site" evidence="4">
    <location>
        <position position="145"/>
    </location>
</feature>
<evidence type="ECO:0000313" key="6">
    <source>
        <dbReference type="EMBL" id="KIZ38470.1"/>
    </source>
</evidence>
<keyword evidence="4" id="KW-0145">Chemotaxis</keyword>
<dbReference type="GO" id="GO:0008984">
    <property type="term" value="F:protein-glutamate methylesterase activity"/>
    <property type="evidence" value="ECO:0007669"/>
    <property type="project" value="UniProtKB-EC"/>
</dbReference>
<dbReference type="Gene3D" id="3.40.50.180">
    <property type="entry name" value="Methylesterase CheB, C-terminal domain"/>
    <property type="match status" value="1"/>
</dbReference>
<dbReference type="EMBL" id="JXXD01000011">
    <property type="protein sequence ID" value="KIZ38470.1"/>
    <property type="molecule type" value="Genomic_DNA"/>
</dbReference>
<dbReference type="GO" id="GO:0005737">
    <property type="term" value="C:cytoplasm"/>
    <property type="evidence" value="ECO:0007669"/>
    <property type="project" value="InterPro"/>
</dbReference>
<organism evidence="6 7">
    <name type="scientific">Stutzerimonas stutzeri</name>
    <name type="common">Pseudomonas stutzeri</name>
    <dbReference type="NCBI Taxonomy" id="316"/>
    <lineage>
        <taxon>Bacteria</taxon>
        <taxon>Pseudomonadati</taxon>
        <taxon>Pseudomonadota</taxon>
        <taxon>Gammaproteobacteria</taxon>
        <taxon>Pseudomonadales</taxon>
        <taxon>Pseudomonadaceae</taxon>
        <taxon>Stutzerimonas</taxon>
    </lineage>
</organism>
<protein>
    <recommendedName>
        <fullName evidence="2">protein-glutamate methylesterase</fullName>
        <ecNumber evidence="2">3.1.1.61</ecNumber>
    </recommendedName>
</protein>
<reference evidence="6 7" key="1">
    <citation type="submission" date="2014-11" db="EMBL/GenBank/DDBJ databases">
        <title>Genomics and ecophysiology of heterotrophic nitrogen fixing bacteria isolated from estuarine surface water.</title>
        <authorList>
            <person name="Bentzon-Tilia M."/>
            <person name="Severin I."/>
            <person name="Hansen L.H."/>
            <person name="Riemann L."/>
        </authorList>
    </citation>
    <scope>NUCLEOTIDE SEQUENCE [LARGE SCALE GENOMIC DNA]</scope>
    <source>
        <strain evidence="6 7">BAL361</strain>
    </source>
</reference>
<feature type="active site" evidence="4">
    <location>
        <position position="52"/>
    </location>
</feature>
<evidence type="ECO:0000256" key="1">
    <source>
        <dbReference type="ARBA" id="ARBA00022801"/>
    </source>
</evidence>
<comment type="caution">
    <text evidence="6">The sequence shown here is derived from an EMBL/GenBank/DDBJ whole genome shotgun (WGS) entry which is preliminary data.</text>
</comment>
<dbReference type="PATRIC" id="fig|316.110.peg.453"/>
<dbReference type="CDD" id="cd16433">
    <property type="entry name" value="CheB"/>
    <property type="match status" value="1"/>
</dbReference>
<dbReference type="SUPFAM" id="SSF52738">
    <property type="entry name" value="Methylesterase CheB, C-terminal domain"/>
    <property type="match status" value="1"/>
</dbReference>